<dbReference type="SUPFAM" id="SSF75399">
    <property type="entry name" value="Plakin repeat"/>
    <property type="match status" value="8"/>
</dbReference>
<dbReference type="EMBL" id="GBRD01007705">
    <property type="protein sequence ID" value="JAG58116.1"/>
    <property type="molecule type" value="Transcribed_RNA"/>
</dbReference>
<dbReference type="Gene3D" id="3.90.1290.10">
    <property type="entry name" value="Plakin repeat"/>
    <property type="match status" value="6"/>
</dbReference>
<dbReference type="GO" id="GO:0005856">
    <property type="term" value="C:cytoskeleton"/>
    <property type="evidence" value="ECO:0007669"/>
    <property type="project" value="InterPro"/>
</dbReference>
<feature type="non-terminal residue" evidence="1">
    <location>
        <position position="1945"/>
    </location>
</feature>
<evidence type="ECO:0008006" key="2">
    <source>
        <dbReference type="Google" id="ProtNLM"/>
    </source>
</evidence>
<organism evidence="1">
    <name type="scientific">Lygus hesperus</name>
    <name type="common">Western plant bug</name>
    <dbReference type="NCBI Taxonomy" id="30085"/>
    <lineage>
        <taxon>Eukaryota</taxon>
        <taxon>Metazoa</taxon>
        <taxon>Ecdysozoa</taxon>
        <taxon>Arthropoda</taxon>
        <taxon>Hexapoda</taxon>
        <taxon>Insecta</taxon>
        <taxon>Pterygota</taxon>
        <taxon>Neoptera</taxon>
        <taxon>Paraneoptera</taxon>
        <taxon>Hemiptera</taxon>
        <taxon>Heteroptera</taxon>
        <taxon>Panheteroptera</taxon>
        <taxon>Cimicomorpha</taxon>
        <taxon>Miridae</taxon>
        <taxon>Mirini</taxon>
        <taxon>Lygus</taxon>
    </lineage>
</organism>
<proteinExistence type="predicted"/>
<name>A0A0K8SY80_LYGHE</name>
<accession>A0A0K8SY80</accession>
<feature type="non-terminal residue" evidence="1">
    <location>
        <position position="1"/>
    </location>
</feature>
<evidence type="ECO:0000313" key="1">
    <source>
        <dbReference type="EMBL" id="JAG58116.1"/>
    </source>
</evidence>
<reference evidence="1" key="1">
    <citation type="submission" date="2014-09" db="EMBL/GenBank/DDBJ databases">
        <authorList>
            <person name="Magalhaes I.L.F."/>
            <person name="Oliveira U."/>
            <person name="Santos F.R."/>
            <person name="Vidigal T.H.D.A."/>
            <person name="Brescovit A.D."/>
            <person name="Santos A.J."/>
        </authorList>
    </citation>
    <scope>NUCLEOTIDE SEQUENCE</scope>
</reference>
<dbReference type="InterPro" id="IPR001101">
    <property type="entry name" value="Plectin_repeat"/>
</dbReference>
<sequence>GRFIREAKIYSVALRKYTERVAMLNPSFDAAERVQHYPKVEEALDTLNTRYLTLVSVMQDRMRQMSALTGDKELQEYVAMLKPLELRTFRTVFSVSETAKQISNRWHENGSSMGNQINGRGGREDTGIGTAEIANETGLVDPVTGRELSVAEAIRLRILDVRSGTLNTKDGPVPLAQAARMGLLEKRLSDKLLGPVPGGGNLLEAIQRELYAAETPSVSDYGLHDSMNLNLVTPEGRFLDRETGSYVSIEDAARSKLINPDVHEIYAPNEKLTLKEALRRDIPIVLNEVQEPLTLKDAIDLNFYAEGKISTPIGTFTIEQTPSKNHILDTKYPTIGNPKTNELVTLDVALRTGLIVGDKYFGETEKSLELAASDGDFRTVTILSVFDIGLVRVKEEFKSLNWFVENGSFHKGSFKLGEDSFVMEELDEQNLLRLEVKDILKKKIGVKSSGKELDVYEAVSLGLLDPKIGLLIDKKGRRIGFEEALKKKLITREGLAVLKSILAITLTTQTKTIKKWVTELKGMDEMEVESRKFISEEVRVVEKSKKSSIKQGVVNILDAMAKKPMTDVPEKGWLLREAILKGVFDPKKGVFTASSKETSFKDCLESGVILADSGKVIDKRKSRELTFPRAIEKKVMDDFGRINGATMEDSINAGTIILDDASPDPIQVSPGVIFDPSSSLVILTESGESVRFAEALKQGKLDSSKVRINGMTIEEAVESGLISEDLTEFTSPEGDMSVNEAIKKGLIAVDGKPLTSSGRDYSALKTALTMAVAAPLAPLALGKMLMDAVKKEKPLPVDKTLTPKELALRGAYDPKTGKFSSGGRPAHFSEVCDKVFDPDTMVKDLSSGQYVPLSKAKDSLIDKDGNMVDKTTGRVVPFFQAVKMGWITSKKSAKTKPRFTIMEAIEEEILDPAKAVVSFDGETMDLGQAVLDGVLDPSEITVKDRKEHIPLEQAVEIGLVDLNTNRFGTSNLTDGYKKGLVRERRPPIALKAVIERNDGLKDPLTGKSVTFVESVDRKIVDPEISFVLTNNDWQTLESALASNSVLEDVAANPKKAVDEGKIKTEMEPRGLIDLVVGRYYRPKTGKILDPRSGDYVTLKSGLFSGLVDADKTKFRDPKNDGILTLEQAQKELLDVDRGLLRYPYKMTLDVAHRKGYLLPAHPPMTLPEAVLQGLSKEKGLELRGKVVGVQKGLETGLILDNPCLVYENELVTPSEAIEEGVMDPTSGEFRGLPLEKALLAGFLIPKKTFTVKEAIEAGVYSPKSGLFTGGITAATAIRLGLLDPETTIVRTEAGPESFKECADTSTGRISTPKGELDFEQAFKKGVLADVPKPLGLMQALDEIYVNGRFLDPKTGRYLTLGEAVSEDLIDSESTFVKTPSGVVPLSEAIEKGLINPNSGEIDGEKLKDIADKMIIDKTKKDISVPLQFLVKSGLYTPETGKVYISGKETSINRAIRENKIDPERAICVGPKGQFMSLKEAISANIVDPRVGKFVDDSKLAVPLDVAMDLELVQDLDKIGLYEAVQGGVLDKEKVNPEMTRVKKGDGTYVNLREAKRLGLLPEDLEEAVRDGVVVPSKTPLDLEVMVNSGLRVPQGFVNPVNNEVVSIKKGVETGVVNPKTTLMRNKPLDAAVEEQLVVPEGVKQLDGVVSFEEAFQKGILVTVPETLQQRATRLKIPVKAKCALKDAIKCGFLDPKQSTVKNSGPLVKMIESGKIDVDAEGVMDSVEGSFTTPDWTIVQGVAVSFADAIKNGRLDAETGMFKTGDKKVTIREAVNGGVLDPNTLVIKDTARRRFVKFPEAFKRGIVDERGNVLDRANSKLYNLKSGLENQIVYMDKLSLIDSLDYGSYNPTNGLFTDPFSPDTGITRRRLDLTAAIGSGLVNPESAVIRDSSGNIRPVRDAITAGVLDPAQGRYRDEEGDMDLIKAKDRGHIIRAENRQAMEEKY</sequence>
<dbReference type="InterPro" id="IPR035915">
    <property type="entry name" value="Plakin_repeat_sf"/>
</dbReference>
<dbReference type="SMART" id="SM00250">
    <property type="entry name" value="PLEC"/>
    <property type="match status" value="16"/>
</dbReference>
<protein>
    <recommendedName>
        <fullName evidence="2">Dystonin</fullName>
    </recommendedName>
</protein>